<reference evidence="1" key="2">
    <citation type="journal article" date="2015" name="Fish Shellfish Immunol.">
        <title>Early steps in the European eel (Anguilla anguilla)-Vibrio vulnificus interaction in the gills: Role of the RtxA13 toxin.</title>
        <authorList>
            <person name="Callol A."/>
            <person name="Pajuelo D."/>
            <person name="Ebbesson L."/>
            <person name="Teles M."/>
            <person name="MacKenzie S."/>
            <person name="Amaro C."/>
        </authorList>
    </citation>
    <scope>NUCLEOTIDE SEQUENCE</scope>
</reference>
<dbReference type="EMBL" id="GBXM01101305">
    <property type="protein sequence ID" value="JAH07272.1"/>
    <property type="molecule type" value="Transcribed_RNA"/>
</dbReference>
<proteinExistence type="predicted"/>
<accession>A0A0E9PSN8</accession>
<protein>
    <submittedName>
        <fullName evidence="1">Uncharacterized protein</fullName>
    </submittedName>
</protein>
<reference evidence="1" key="1">
    <citation type="submission" date="2014-11" db="EMBL/GenBank/DDBJ databases">
        <authorList>
            <person name="Amaro Gonzalez C."/>
        </authorList>
    </citation>
    <scope>NUCLEOTIDE SEQUENCE</scope>
</reference>
<dbReference type="AlphaFoldDB" id="A0A0E9PSN8"/>
<organism evidence="1">
    <name type="scientific">Anguilla anguilla</name>
    <name type="common">European freshwater eel</name>
    <name type="synonym">Muraena anguilla</name>
    <dbReference type="NCBI Taxonomy" id="7936"/>
    <lineage>
        <taxon>Eukaryota</taxon>
        <taxon>Metazoa</taxon>
        <taxon>Chordata</taxon>
        <taxon>Craniata</taxon>
        <taxon>Vertebrata</taxon>
        <taxon>Euteleostomi</taxon>
        <taxon>Actinopterygii</taxon>
        <taxon>Neopterygii</taxon>
        <taxon>Teleostei</taxon>
        <taxon>Anguilliformes</taxon>
        <taxon>Anguillidae</taxon>
        <taxon>Anguilla</taxon>
    </lineage>
</organism>
<name>A0A0E9PSN8_ANGAN</name>
<evidence type="ECO:0000313" key="1">
    <source>
        <dbReference type="EMBL" id="JAH07272.1"/>
    </source>
</evidence>
<sequence>MVCGFIRSKWPFKSECQGSGHEPNHANVPTVLKIQKQI</sequence>